<dbReference type="OrthoDB" id="3433125at2759"/>
<evidence type="ECO:0000313" key="3">
    <source>
        <dbReference type="Proteomes" id="UP000034291"/>
    </source>
</evidence>
<reference evidence="2 3" key="1">
    <citation type="submission" date="2015-02" db="EMBL/GenBank/DDBJ databases">
        <title>Draft Genome Sequences of Two Closely-Related Aflatoxigenic Aspergillus Species Obtained from the Cote d'Ivoire.</title>
        <authorList>
            <person name="Moore G.G."/>
            <person name="Beltz S.B."/>
            <person name="Mack B.M."/>
        </authorList>
    </citation>
    <scope>NUCLEOTIDE SEQUENCE [LARGE SCALE GENOMIC DNA]</scope>
    <source>
        <strain evidence="2 3">SRRC1468</strain>
    </source>
</reference>
<dbReference type="EMBL" id="JZBS01002881">
    <property type="protein sequence ID" value="KKK16939.1"/>
    <property type="molecule type" value="Genomic_DNA"/>
</dbReference>
<feature type="compositionally biased region" description="Basic and acidic residues" evidence="1">
    <location>
        <begin position="411"/>
        <end position="422"/>
    </location>
</feature>
<dbReference type="Proteomes" id="UP000034291">
    <property type="component" value="Unassembled WGS sequence"/>
</dbReference>
<organism evidence="2 3">
    <name type="scientific">Aspergillus rambellii</name>
    <dbReference type="NCBI Taxonomy" id="308745"/>
    <lineage>
        <taxon>Eukaryota</taxon>
        <taxon>Fungi</taxon>
        <taxon>Dikarya</taxon>
        <taxon>Ascomycota</taxon>
        <taxon>Pezizomycotina</taxon>
        <taxon>Eurotiomycetes</taxon>
        <taxon>Eurotiomycetidae</taxon>
        <taxon>Eurotiales</taxon>
        <taxon>Aspergillaceae</taxon>
        <taxon>Aspergillus</taxon>
        <taxon>Aspergillus subgen. Nidulantes</taxon>
    </lineage>
</organism>
<dbReference type="InterPro" id="IPR053221">
    <property type="entry name" value="Burnettramic_acid_biosynth"/>
</dbReference>
<dbReference type="AlphaFoldDB" id="A0A0F8UB21"/>
<dbReference type="PANTHER" id="PTHR38887">
    <property type="entry name" value="CHROMOSOME 21, WHOLE GENOME SHOTGUN SEQUENCE"/>
    <property type="match status" value="1"/>
</dbReference>
<feature type="region of interest" description="Disordered" evidence="1">
    <location>
        <begin position="404"/>
        <end position="428"/>
    </location>
</feature>
<dbReference type="PANTHER" id="PTHR38887:SF1">
    <property type="entry name" value="RAS MODIFICATION PROTEIN ERF4"/>
    <property type="match status" value="1"/>
</dbReference>
<gene>
    <name evidence="2" type="ORF">ARAM_003753</name>
</gene>
<feature type="compositionally biased region" description="Polar residues" evidence="1">
    <location>
        <begin position="71"/>
        <end position="80"/>
    </location>
</feature>
<proteinExistence type="predicted"/>
<feature type="region of interest" description="Disordered" evidence="1">
    <location>
        <begin position="69"/>
        <end position="88"/>
    </location>
</feature>
<sequence>MGLLVKLVGSGLGLGSEAIHAARERSSSSRAATAVPPGSSAPNGPEHAELVDGSAAHRLVANGQAEYVVGQSGQAQQSNPVEGAPALDYSDRFDHDEAAWELDDMVEHTRPPVYEEEPMAASGADSDDAKMKMREAMVRKLVTMAGPAPQPQRRLACPVIIPQRRPRKKERGFVRAYAPILADCGISEEVFVQFLEDLDRANKASQWIEVVFVAAGILGLVPEPTTQILSAVVQLIAGTARELQTRRRENTFLDCVNKDLLMPRGLYAMIMTFKDQVPGQQQGVLSPLSSKLGQTLFSKEKLDLNQTVAKYSNPDPNISQFNKALQSIRLSSGKTCGELELPEAAELVYPDLDRVLAQAVEGKSSRDQPASTGGFNKFKGAGKWVQDYMDRRAHAFYEAEHPGTTLTVPSTHREPMKSRFNDPNHPANSGSLTALLTGGLVPVPGIEKIAATRREQFGVRRLARGRSASTSRGGKIARGRGERIIKRIVQQDVLYLLIVNLPSEEEVQESISQLEHMMNPAGPPAASF</sequence>
<name>A0A0F8UB21_9EURO</name>
<evidence type="ECO:0000256" key="1">
    <source>
        <dbReference type="SAM" id="MobiDB-lite"/>
    </source>
</evidence>
<keyword evidence="3" id="KW-1185">Reference proteome</keyword>
<feature type="region of interest" description="Disordered" evidence="1">
    <location>
        <begin position="21"/>
        <end position="48"/>
    </location>
</feature>
<protein>
    <submittedName>
        <fullName evidence="2">Uncharacterized protein</fullName>
    </submittedName>
</protein>
<accession>A0A0F8UB21</accession>
<evidence type="ECO:0000313" key="2">
    <source>
        <dbReference type="EMBL" id="KKK16939.1"/>
    </source>
</evidence>
<comment type="caution">
    <text evidence="2">The sequence shown here is derived from an EMBL/GenBank/DDBJ whole genome shotgun (WGS) entry which is preliminary data.</text>
</comment>